<keyword evidence="4" id="KW-1185">Reference proteome</keyword>
<reference evidence="3" key="2">
    <citation type="submission" date="2025-09" db="UniProtKB">
        <authorList>
            <consortium name="Ensembl"/>
        </authorList>
    </citation>
    <scope>IDENTIFICATION</scope>
</reference>
<dbReference type="InterPro" id="IPR043502">
    <property type="entry name" value="DNA/RNA_pol_sf"/>
</dbReference>
<organism evidence="3 4">
    <name type="scientific">Erpetoichthys calabaricus</name>
    <name type="common">Rope fish</name>
    <name type="synonym">Calamoichthys calabaricus</name>
    <dbReference type="NCBI Taxonomy" id="27687"/>
    <lineage>
        <taxon>Eukaryota</taxon>
        <taxon>Metazoa</taxon>
        <taxon>Chordata</taxon>
        <taxon>Craniata</taxon>
        <taxon>Vertebrata</taxon>
        <taxon>Euteleostomi</taxon>
        <taxon>Actinopterygii</taxon>
        <taxon>Polypteriformes</taxon>
        <taxon>Polypteridae</taxon>
        <taxon>Erpetoichthys</taxon>
    </lineage>
</organism>
<proteinExistence type="predicted"/>
<dbReference type="Pfam" id="PF00078">
    <property type="entry name" value="RVT_1"/>
    <property type="match status" value="1"/>
</dbReference>
<accession>A0A8C4TB68</accession>
<feature type="domain" description="Reverse transcriptase" evidence="2">
    <location>
        <begin position="1"/>
        <end position="170"/>
    </location>
</feature>
<dbReference type="Ensembl" id="ENSECRT00000027392.1">
    <property type="protein sequence ID" value="ENSECRP00000026829.1"/>
    <property type="gene ID" value="ENSECRG00000018126.1"/>
</dbReference>
<evidence type="ECO:0000313" key="3">
    <source>
        <dbReference type="Ensembl" id="ENSECRP00000026829.1"/>
    </source>
</evidence>
<dbReference type="GO" id="GO:0008168">
    <property type="term" value="F:methyltransferase activity"/>
    <property type="evidence" value="ECO:0007669"/>
    <property type="project" value="InterPro"/>
</dbReference>
<sequence length="313" mass="35632">MLLDLSAAFDTIDHSILLHRLENDIGLTGTVLAWFSSYLSNRFQYVQKCADRTPSLYTEVQYGVPQGSVPGPLLFSLYMLPLGSLIRKHNVNFHSYIDDTQLYLSFKSNEVSPMLSLISCVSELKEWMNKNYLSLNTDKTEMLIVGGNDADHNNILSSFNSTYKYLGVQLDDKLDWTANTDALCKKGQSWLYFLRRLASFNICNKMLQMFYQTVVASAIFYAVVCWGGSIKKRDTSRLDKLVRKAGSIVGMMLDSLTSVAERRALSRLLSIIENPLHPLNRIISRQRSSFSDRLLSMSCSTDRLRRSFIPHTM</sequence>
<evidence type="ECO:0000313" key="4">
    <source>
        <dbReference type="Proteomes" id="UP000694620"/>
    </source>
</evidence>
<dbReference type="InterPro" id="IPR015095">
    <property type="entry name" value="AlkB_hom8_N"/>
</dbReference>
<keyword evidence="1" id="KW-0812">Transmembrane</keyword>
<evidence type="ECO:0000259" key="2">
    <source>
        <dbReference type="PROSITE" id="PS50878"/>
    </source>
</evidence>
<dbReference type="GO" id="GO:0016706">
    <property type="term" value="F:2-oxoglutarate-dependent dioxygenase activity"/>
    <property type="evidence" value="ECO:0007669"/>
    <property type="project" value="InterPro"/>
</dbReference>
<dbReference type="GeneTree" id="ENSGT01010000222343"/>
<dbReference type="PROSITE" id="PS50878">
    <property type="entry name" value="RT_POL"/>
    <property type="match status" value="1"/>
</dbReference>
<dbReference type="PANTHER" id="PTHR33332">
    <property type="entry name" value="REVERSE TRANSCRIPTASE DOMAIN-CONTAINING PROTEIN"/>
    <property type="match status" value="1"/>
</dbReference>
<dbReference type="SUPFAM" id="SSF56672">
    <property type="entry name" value="DNA/RNA polymerases"/>
    <property type="match status" value="1"/>
</dbReference>
<keyword evidence="1" id="KW-0472">Membrane</keyword>
<protein>
    <recommendedName>
        <fullName evidence="2">Reverse transcriptase domain-containing protein</fullName>
    </recommendedName>
</protein>
<evidence type="ECO:0000256" key="1">
    <source>
        <dbReference type="SAM" id="Phobius"/>
    </source>
</evidence>
<dbReference type="AlphaFoldDB" id="A0A8C4TB68"/>
<name>A0A8C4TB68_ERPCA</name>
<dbReference type="Pfam" id="PF09004">
    <property type="entry name" value="ALKBH8_N"/>
    <property type="match status" value="1"/>
</dbReference>
<keyword evidence="1" id="KW-1133">Transmembrane helix</keyword>
<feature type="transmembrane region" description="Helical" evidence="1">
    <location>
        <begin position="209"/>
        <end position="230"/>
    </location>
</feature>
<dbReference type="Proteomes" id="UP000694620">
    <property type="component" value="Unassembled WGS sequence"/>
</dbReference>
<reference evidence="3" key="1">
    <citation type="submission" date="2025-08" db="UniProtKB">
        <authorList>
            <consortium name="Ensembl"/>
        </authorList>
    </citation>
    <scope>IDENTIFICATION</scope>
</reference>
<dbReference type="InterPro" id="IPR000477">
    <property type="entry name" value="RT_dom"/>
</dbReference>